<evidence type="ECO:0000313" key="2">
    <source>
        <dbReference type="EMBL" id="PIN00620.1"/>
    </source>
</evidence>
<evidence type="ECO:0000313" key="3">
    <source>
        <dbReference type="Proteomes" id="UP000231279"/>
    </source>
</evidence>
<keyword evidence="3" id="KW-1185">Reference proteome</keyword>
<dbReference type="Proteomes" id="UP000231279">
    <property type="component" value="Unassembled WGS sequence"/>
</dbReference>
<gene>
    <name evidence="2" type="ORF">CDL12_26877</name>
</gene>
<proteinExistence type="predicted"/>
<feature type="transmembrane region" description="Helical" evidence="1">
    <location>
        <begin position="20"/>
        <end position="40"/>
    </location>
</feature>
<keyword evidence="1" id="KW-0812">Transmembrane</keyword>
<comment type="caution">
    <text evidence="2">The sequence shown here is derived from an EMBL/GenBank/DDBJ whole genome shotgun (WGS) entry which is preliminary data.</text>
</comment>
<dbReference type="PANTHER" id="PTHR34673:SF1">
    <property type="entry name" value="COLD-REGULATED PROTEIN"/>
    <property type="match status" value="1"/>
</dbReference>
<accession>A0A2G9G6S0</accession>
<protein>
    <submittedName>
        <fullName evidence="2">Uncharacterized protein</fullName>
    </submittedName>
</protein>
<dbReference type="OrthoDB" id="4412445at2759"/>
<dbReference type="EMBL" id="NKXS01006857">
    <property type="protein sequence ID" value="PIN00620.1"/>
    <property type="molecule type" value="Genomic_DNA"/>
</dbReference>
<keyword evidence="1" id="KW-0472">Membrane</keyword>
<dbReference type="PANTHER" id="PTHR34673">
    <property type="entry name" value="COLD-REGULATED PROTEIN"/>
    <property type="match status" value="1"/>
</dbReference>
<organism evidence="2 3">
    <name type="scientific">Handroanthus impetiginosus</name>
    <dbReference type="NCBI Taxonomy" id="429701"/>
    <lineage>
        <taxon>Eukaryota</taxon>
        <taxon>Viridiplantae</taxon>
        <taxon>Streptophyta</taxon>
        <taxon>Embryophyta</taxon>
        <taxon>Tracheophyta</taxon>
        <taxon>Spermatophyta</taxon>
        <taxon>Magnoliopsida</taxon>
        <taxon>eudicotyledons</taxon>
        <taxon>Gunneridae</taxon>
        <taxon>Pentapetalae</taxon>
        <taxon>asterids</taxon>
        <taxon>lamiids</taxon>
        <taxon>Lamiales</taxon>
        <taxon>Bignoniaceae</taxon>
        <taxon>Crescentiina</taxon>
        <taxon>Tabebuia alliance</taxon>
        <taxon>Handroanthus</taxon>
    </lineage>
</organism>
<dbReference type="AlphaFoldDB" id="A0A2G9G6S0"/>
<keyword evidence="1" id="KW-1133">Transmembrane helix</keyword>
<sequence>MCGTTDNPCGCKVVGPTVGFLAFAAAALVEWPLGAFVFLFRHSKGRRIMAHPTAVVYRAVSNSIPI</sequence>
<reference evidence="3" key="1">
    <citation type="journal article" date="2018" name="Gigascience">
        <title>Genome assembly of the Pink Ipe (Handroanthus impetiginosus, Bignoniaceae), a highly valued, ecologically keystone Neotropical timber forest tree.</title>
        <authorList>
            <person name="Silva-Junior O.B."/>
            <person name="Grattapaglia D."/>
            <person name="Novaes E."/>
            <person name="Collevatti R.G."/>
        </authorList>
    </citation>
    <scope>NUCLEOTIDE SEQUENCE [LARGE SCALE GENOMIC DNA]</scope>
    <source>
        <strain evidence="3">cv. UFG-1</strain>
    </source>
</reference>
<evidence type="ECO:0000256" key="1">
    <source>
        <dbReference type="SAM" id="Phobius"/>
    </source>
</evidence>
<name>A0A2G9G6S0_9LAMI</name>